<protein>
    <submittedName>
        <fullName evidence="2">Uncharacterized protein</fullName>
    </submittedName>
</protein>
<accession>A0AC34G371</accession>
<organism evidence="1 2">
    <name type="scientific">Panagrolaimus sp. ES5</name>
    <dbReference type="NCBI Taxonomy" id="591445"/>
    <lineage>
        <taxon>Eukaryota</taxon>
        <taxon>Metazoa</taxon>
        <taxon>Ecdysozoa</taxon>
        <taxon>Nematoda</taxon>
        <taxon>Chromadorea</taxon>
        <taxon>Rhabditida</taxon>
        <taxon>Tylenchina</taxon>
        <taxon>Panagrolaimomorpha</taxon>
        <taxon>Panagrolaimoidea</taxon>
        <taxon>Panagrolaimidae</taxon>
        <taxon>Panagrolaimus</taxon>
    </lineage>
</organism>
<dbReference type="WBParaSite" id="ES5_v2.g24208.t1">
    <property type="protein sequence ID" value="ES5_v2.g24208.t1"/>
    <property type="gene ID" value="ES5_v2.g24208"/>
</dbReference>
<proteinExistence type="predicted"/>
<evidence type="ECO:0000313" key="1">
    <source>
        <dbReference type="Proteomes" id="UP000887579"/>
    </source>
</evidence>
<evidence type="ECO:0000313" key="2">
    <source>
        <dbReference type="WBParaSite" id="ES5_v2.g24208.t1"/>
    </source>
</evidence>
<reference evidence="2" key="1">
    <citation type="submission" date="2022-11" db="UniProtKB">
        <authorList>
            <consortium name="WormBaseParasite"/>
        </authorList>
    </citation>
    <scope>IDENTIFICATION</scope>
</reference>
<name>A0AC34G371_9BILA</name>
<dbReference type="Proteomes" id="UP000887579">
    <property type="component" value="Unplaced"/>
</dbReference>
<sequence>MIFFFHHYELPLILYSNDFQQLIRQLRQQGNEFRQLGRNEPTIGDSDSTTQIGEINRALLISRNIPEPLRTDILREAQRMNIRVLSDEATDETATMTTDSNQSSEDISSSQETSSRTSPESVSIPVPPSPEVIEGAEIIATNIVQQTMNELFDTTNFDVASSSSSNIEEASGN</sequence>